<keyword evidence="5" id="KW-0539">Nucleus</keyword>
<dbReference type="InterPro" id="IPR016818">
    <property type="entry name" value="NOSIP"/>
</dbReference>
<dbReference type="SUPFAM" id="SSF57850">
    <property type="entry name" value="RING/U-box"/>
    <property type="match status" value="1"/>
</dbReference>
<dbReference type="InterPro" id="IPR031790">
    <property type="entry name" value="Znf-NOSIP"/>
</dbReference>
<organism evidence="8">
    <name type="scientific">Timema genevievae</name>
    <name type="common">Walking stick</name>
    <dbReference type="NCBI Taxonomy" id="629358"/>
    <lineage>
        <taxon>Eukaryota</taxon>
        <taxon>Metazoa</taxon>
        <taxon>Ecdysozoa</taxon>
        <taxon>Arthropoda</taxon>
        <taxon>Hexapoda</taxon>
        <taxon>Insecta</taxon>
        <taxon>Pterygota</taxon>
        <taxon>Neoptera</taxon>
        <taxon>Polyneoptera</taxon>
        <taxon>Phasmatodea</taxon>
        <taxon>Timematodea</taxon>
        <taxon>Timematoidea</taxon>
        <taxon>Timematidae</taxon>
        <taxon>Timema</taxon>
    </lineage>
</organism>
<dbReference type="GO" id="GO:0061630">
    <property type="term" value="F:ubiquitin protein ligase activity"/>
    <property type="evidence" value="ECO:0007669"/>
    <property type="project" value="InterPro"/>
</dbReference>
<dbReference type="FunFam" id="3.30.40.10:FF:000251">
    <property type="entry name" value="Nitric oxide synthase-interacting protein"/>
    <property type="match status" value="1"/>
</dbReference>
<dbReference type="PANTHER" id="PTHR13063">
    <property type="entry name" value="ENOS INTERACTING PROTEIN"/>
    <property type="match status" value="1"/>
</dbReference>
<protein>
    <recommendedName>
        <fullName evidence="7">Nitric oxide synthase-interacting protein zinc-finger domain-containing protein</fullName>
    </recommendedName>
</protein>
<accession>A0A7R9K527</accession>
<dbReference type="AlphaFoldDB" id="A0A7R9K527"/>
<sequence>MTRHARNCTAGAVYTYHEKKKDAQASGYGTNTQRIGKDSVKDFDCCSLTLQPCRNPVITILYDYCIYPALKGLHTPTIRCDLCCLMKCSGQASLRSVQFYLAVVDVVTSFELITSLCVILTAIVPTTVLICGDLKIKLTKITQEHKYLPSKDGYLFDKEAILEYICTKKLDYATKMKEYEKQISKEKNELSELAEAEKRSKLQNFLKTEKNIVSSPVKAFKPEVGIDEWVNFLESGGSSRAQLGTATNPGVNQKLRHIVASEQYWIDGDDWWRGEVSKDDKPSVSNMINGGDKHLPSFWIPSKTPEAKEKKLKKPDKMIYCPMSGKPLKVKDLIDVKFTLVNDPHDKRSLIAKENRYMCPITHDILSNAVPCAILKTSGDVVTMECVEKIIKKDWLHPLTGAKLTERDIITLQRGGTGYSTTNMNLEGKHERPVLQA</sequence>
<evidence type="ECO:0000256" key="1">
    <source>
        <dbReference type="ARBA" id="ARBA00004123"/>
    </source>
</evidence>
<proteinExistence type="inferred from homology"/>
<dbReference type="PANTHER" id="PTHR13063:SF10">
    <property type="entry name" value="NITRIC OXIDE SYNTHASE-INTERACTING PROTEIN"/>
    <property type="match status" value="1"/>
</dbReference>
<evidence type="ECO:0000256" key="3">
    <source>
        <dbReference type="ARBA" id="ARBA00008126"/>
    </source>
</evidence>
<feature type="domain" description="Nitric oxide synthase-interacting protein zinc-finger" evidence="7">
    <location>
        <begin position="4"/>
        <end position="59"/>
    </location>
</feature>
<dbReference type="EMBL" id="OE843874">
    <property type="protein sequence ID" value="CAD7604141.1"/>
    <property type="molecule type" value="Genomic_DNA"/>
</dbReference>
<dbReference type="GO" id="GO:0005737">
    <property type="term" value="C:cytoplasm"/>
    <property type="evidence" value="ECO:0007669"/>
    <property type="project" value="UniProtKB-SubCell"/>
</dbReference>
<comment type="similarity">
    <text evidence="3">Belongs to the NOSIP family.</text>
</comment>
<evidence type="ECO:0000259" key="7">
    <source>
        <dbReference type="Pfam" id="PF15906"/>
    </source>
</evidence>
<dbReference type="InterPro" id="IPR013083">
    <property type="entry name" value="Znf_RING/FYVE/PHD"/>
</dbReference>
<feature type="coiled-coil region" evidence="6">
    <location>
        <begin position="169"/>
        <end position="199"/>
    </location>
</feature>
<keyword evidence="4" id="KW-0963">Cytoplasm</keyword>
<dbReference type="GO" id="GO:0005634">
    <property type="term" value="C:nucleus"/>
    <property type="evidence" value="ECO:0007669"/>
    <property type="project" value="UniProtKB-SubCell"/>
</dbReference>
<reference evidence="8" key="1">
    <citation type="submission" date="2020-11" db="EMBL/GenBank/DDBJ databases">
        <authorList>
            <person name="Tran Van P."/>
        </authorList>
    </citation>
    <scope>NUCLEOTIDE SEQUENCE</scope>
</reference>
<dbReference type="Gene3D" id="3.30.40.10">
    <property type="entry name" value="Zinc/RING finger domain, C3HC4 (zinc finger)"/>
    <property type="match status" value="1"/>
</dbReference>
<evidence type="ECO:0000313" key="8">
    <source>
        <dbReference type="EMBL" id="CAD7604141.1"/>
    </source>
</evidence>
<evidence type="ECO:0000256" key="5">
    <source>
        <dbReference type="ARBA" id="ARBA00023242"/>
    </source>
</evidence>
<evidence type="ECO:0000256" key="6">
    <source>
        <dbReference type="SAM" id="Coils"/>
    </source>
</evidence>
<keyword evidence="6" id="KW-0175">Coiled coil</keyword>
<comment type="subcellular location">
    <subcellularLocation>
        <location evidence="2">Cytoplasm</location>
    </subcellularLocation>
    <subcellularLocation>
        <location evidence="1">Nucleus</location>
    </subcellularLocation>
</comment>
<dbReference type="Pfam" id="PF15906">
    <property type="entry name" value="zf-NOSIP"/>
    <property type="match status" value="1"/>
</dbReference>
<dbReference type="CDD" id="cd16662">
    <property type="entry name" value="RING-Ubox2_NOSIP"/>
    <property type="match status" value="1"/>
</dbReference>
<gene>
    <name evidence="8" type="ORF">TGEB3V08_LOCUS9037</name>
</gene>
<name>A0A7R9K527_TIMGE</name>
<evidence type="ECO:0000256" key="2">
    <source>
        <dbReference type="ARBA" id="ARBA00004496"/>
    </source>
</evidence>
<evidence type="ECO:0000256" key="4">
    <source>
        <dbReference type="ARBA" id="ARBA00022490"/>
    </source>
</evidence>